<evidence type="ECO:0000313" key="3">
    <source>
        <dbReference type="EMBL" id="CEM08738.1"/>
    </source>
</evidence>
<dbReference type="Gene3D" id="3.10.110.10">
    <property type="entry name" value="Ubiquitin Conjugating Enzyme"/>
    <property type="match status" value="1"/>
</dbReference>
<feature type="region of interest" description="Disordered" evidence="1">
    <location>
        <begin position="1"/>
        <end position="48"/>
    </location>
</feature>
<proteinExistence type="predicted"/>
<dbReference type="EMBL" id="CDMZ01000187">
    <property type="protein sequence ID" value="CEM08738.1"/>
    <property type="molecule type" value="Genomic_DNA"/>
</dbReference>
<feature type="domain" description="UBC core" evidence="2">
    <location>
        <begin position="159"/>
        <end position="234"/>
    </location>
</feature>
<evidence type="ECO:0000256" key="1">
    <source>
        <dbReference type="SAM" id="MobiDB-lite"/>
    </source>
</evidence>
<feature type="region of interest" description="Disordered" evidence="1">
    <location>
        <begin position="309"/>
        <end position="354"/>
    </location>
</feature>
<dbReference type="VEuPathDB" id="CryptoDB:Cvel_2940"/>
<gene>
    <name evidence="3" type="ORF">Cvel_2940</name>
</gene>
<dbReference type="Pfam" id="PF00179">
    <property type="entry name" value="UQ_con"/>
    <property type="match status" value="1"/>
</dbReference>
<evidence type="ECO:0000259" key="2">
    <source>
        <dbReference type="Pfam" id="PF00179"/>
    </source>
</evidence>
<dbReference type="AlphaFoldDB" id="A0A0G4F7R4"/>
<reference evidence="3" key="1">
    <citation type="submission" date="2014-11" db="EMBL/GenBank/DDBJ databases">
        <authorList>
            <person name="Otto D Thomas"/>
            <person name="Naeem Raeece"/>
        </authorList>
    </citation>
    <scope>NUCLEOTIDE SEQUENCE</scope>
</reference>
<dbReference type="InterPro" id="IPR016135">
    <property type="entry name" value="UBQ-conjugating_enzyme/RWD"/>
</dbReference>
<dbReference type="InterPro" id="IPR000608">
    <property type="entry name" value="UBC"/>
</dbReference>
<name>A0A0G4F7R4_9ALVE</name>
<feature type="compositionally biased region" description="Low complexity" evidence="1">
    <location>
        <begin position="12"/>
        <end position="21"/>
    </location>
</feature>
<dbReference type="PhylomeDB" id="A0A0G4F7R4"/>
<protein>
    <recommendedName>
        <fullName evidence="2">UBC core domain-containing protein</fullName>
    </recommendedName>
</protein>
<dbReference type="SUPFAM" id="SSF54495">
    <property type="entry name" value="UBC-like"/>
    <property type="match status" value="1"/>
</dbReference>
<organism evidence="3">
    <name type="scientific">Chromera velia CCMP2878</name>
    <dbReference type="NCBI Taxonomy" id="1169474"/>
    <lineage>
        <taxon>Eukaryota</taxon>
        <taxon>Sar</taxon>
        <taxon>Alveolata</taxon>
        <taxon>Colpodellida</taxon>
        <taxon>Chromeraceae</taxon>
        <taxon>Chromera</taxon>
    </lineage>
</organism>
<accession>A0A0G4F7R4</accession>
<sequence>MGQAWTSGTEKAAAAAPAGAPSRGEQVSNFSSSSSSPSEEPLQKVWEKIGDQPVHRRLQKELKIATTGITSGDASEAFPLKLDSALQSPSFDATGILFDASVHHEAKETGSVYTISGLFLIPDRWRWSLWLDGLSGRVARLRPKFPPWDKKTPMRLTFVADFGNGWPYYPPEVKISSGEPESDSCFISSHPLLDSDGRPQLDIFQTAWGPPLTLRTVISSLQSVLAHPEDAFPLLSIPARVENDADNESASPKDECTEVRERLEEWKRELEGDRSAREVDDLRRETARADELWLKAVIRAHFERKRQLRNRACPESGEEREDRGGVAEPSNLPSGRSERETGESLTGEERESGCVSLRSLFERTSGTAGSSNQDGNTERRNPYLVWLFICC</sequence>
<dbReference type="SMART" id="SM00212">
    <property type="entry name" value="UBCc"/>
    <property type="match status" value="1"/>
</dbReference>
<feature type="compositionally biased region" description="Basic and acidic residues" evidence="1">
    <location>
        <begin position="336"/>
        <end position="352"/>
    </location>
</feature>
<feature type="compositionally biased region" description="Low complexity" evidence="1">
    <location>
        <begin position="31"/>
        <end position="40"/>
    </location>
</feature>